<name>A0A8S5N021_9CAUD</name>
<accession>A0A8S5N021</accession>
<dbReference type="EMBL" id="BK015032">
    <property type="protein sequence ID" value="DAD87953.1"/>
    <property type="molecule type" value="Genomic_DNA"/>
</dbReference>
<sequence length="86" mass="9569">MEWATLVWMGGMTVIAVAVERRTSRLEKKLDERQNKTRDAAKVPYQPDSSAMQRDKCRHSLDGRSSPSEHPAEGGAEGGARRGENE</sequence>
<organism evidence="2">
    <name type="scientific">Siphoviridae sp. ctZi05</name>
    <dbReference type="NCBI Taxonomy" id="2826385"/>
    <lineage>
        <taxon>Viruses</taxon>
        <taxon>Duplodnaviria</taxon>
        <taxon>Heunggongvirae</taxon>
        <taxon>Uroviricota</taxon>
        <taxon>Caudoviricetes</taxon>
    </lineage>
</organism>
<feature type="compositionally biased region" description="Basic and acidic residues" evidence="1">
    <location>
        <begin position="23"/>
        <end position="41"/>
    </location>
</feature>
<feature type="compositionally biased region" description="Basic and acidic residues" evidence="1">
    <location>
        <begin position="53"/>
        <end position="62"/>
    </location>
</feature>
<evidence type="ECO:0000313" key="2">
    <source>
        <dbReference type="EMBL" id="DAD87953.1"/>
    </source>
</evidence>
<proteinExistence type="predicted"/>
<feature type="region of interest" description="Disordered" evidence="1">
    <location>
        <begin position="23"/>
        <end position="86"/>
    </location>
</feature>
<evidence type="ECO:0000256" key="1">
    <source>
        <dbReference type="SAM" id="MobiDB-lite"/>
    </source>
</evidence>
<protein>
    <submittedName>
        <fullName evidence="2">Uncharacterized protein</fullName>
    </submittedName>
</protein>
<reference evidence="2" key="1">
    <citation type="journal article" date="2021" name="Proc. Natl. Acad. Sci. U.S.A.">
        <title>A Catalog of Tens of Thousands of Viruses from Human Metagenomes Reveals Hidden Associations with Chronic Diseases.</title>
        <authorList>
            <person name="Tisza M.J."/>
            <person name="Buck C.B."/>
        </authorList>
    </citation>
    <scope>NUCLEOTIDE SEQUENCE</scope>
    <source>
        <strain evidence="2">CtZi05</strain>
    </source>
</reference>